<reference evidence="6 7" key="1">
    <citation type="submission" date="2019-03" db="EMBL/GenBank/DDBJ databases">
        <title>Draft genome sequences of novel Actinobacteria.</title>
        <authorList>
            <person name="Sahin N."/>
            <person name="Ay H."/>
            <person name="Saygin H."/>
        </authorList>
    </citation>
    <scope>NUCLEOTIDE SEQUENCE [LARGE SCALE GENOMIC DNA]</scope>
    <source>
        <strain evidence="6 7">H3C3</strain>
    </source>
</reference>
<organism evidence="6 7">
    <name type="scientific">Actinomadura rubrisoli</name>
    <dbReference type="NCBI Taxonomy" id="2530368"/>
    <lineage>
        <taxon>Bacteria</taxon>
        <taxon>Bacillati</taxon>
        <taxon>Actinomycetota</taxon>
        <taxon>Actinomycetes</taxon>
        <taxon>Streptosporangiales</taxon>
        <taxon>Thermomonosporaceae</taxon>
        <taxon>Actinomadura</taxon>
    </lineage>
</organism>
<dbReference type="GO" id="GO:0034605">
    <property type="term" value="P:cellular response to heat"/>
    <property type="evidence" value="ECO:0007669"/>
    <property type="project" value="TreeGrafter"/>
</dbReference>
<dbReference type="InterPro" id="IPR041546">
    <property type="entry name" value="ClpA/ClpB_AAA_lid"/>
</dbReference>
<keyword evidence="3" id="KW-0067">ATP-binding</keyword>
<dbReference type="PANTHER" id="PTHR11638:SF18">
    <property type="entry name" value="HEAT SHOCK PROTEIN 104"/>
    <property type="match status" value="1"/>
</dbReference>
<dbReference type="InterPro" id="IPR001270">
    <property type="entry name" value="ClpA/B"/>
</dbReference>
<evidence type="ECO:0000256" key="1">
    <source>
        <dbReference type="ARBA" id="ARBA00022737"/>
    </source>
</evidence>
<dbReference type="PROSITE" id="PS50151">
    <property type="entry name" value="UVR"/>
    <property type="match status" value="1"/>
</dbReference>
<dbReference type="SUPFAM" id="SSF52540">
    <property type="entry name" value="P-loop containing nucleoside triphosphate hydrolases"/>
    <property type="match status" value="1"/>
</dbReference>
<dbReference type="InterPro" id="IPR003593">
    <property type="entry name" value="AAA+_ATPase"/>
</dbReference>
<dbReference type="CDD" id="cd19499">
    <property type="entry name" value="RecA-like_ClpB_Hsp104-like"/>
    <property type="match status" value="1"/>
</dbReference>
<feature type="domain" description="UVR" evidence="5">
    <location>
        <begin position="30"/>
        <end position="65"/>
    </location>
</feature>
<dbReference type="Gene3D" id="3.40.50.300">
    <property type="entry name" value="P-loop containing nucleotide triphosphate hydrolases"/>
    <property type="match status" value="1"/>
</dbReference>
<dbReference type="GO" id="GO:0005737">
    <property type="term" value="C:cytoplasm"/>
    <property type="evidence" value="ECO:0007669"/>
    <property type="project" value="TreeGrafter"/>
</dbReference>
<dbReference type="Proteomes" id="UP000294513">
    <property type="component" value="Unassembled WGS sequence"/>
</dbReference>
<proteinExistence type="predicted"/>
<evidence type="ECO:0000313" key="6">
    <source>
        <dbReference type="EMBL" id="TDD58162.1"/>
    </source>
</evidence>
<evidence type="ECO:0000259" key="5">
    <source>
        <dbReference type="PROSITE" id="PS50151"/>
    </source>
</evidence>
<feature type="non-terminal residue" evidence="6">
    <location>
        <position position="1"/>
    </location>
</feature>
<keyword evidence="2" id="KW-0547">Nucleotide-binding</keyword>
<dbReference type="InterPro" id="IPR027417">
    <property type="entry name" value="P-loop_NTPase"/>
</dbReference>
<dbReference type="GO" id="GO:0016887">
    <property type="term" value="F:ATP hydrolysis activity"/>
    <property type="evidence" value="ECO:0007669"/>
    <property type="project" value="InterPro"/>
</dbReference>
<dbReference type="InterPro" id="IPR003959">
    <property type="entry name" value="ATPase_AAA_core"/>
</dbReference>
<dbReference type="SMART" id="SM00382">
    <property type="entry name" value="AAA"/>
    <property type="match status" value="1"/>
</dbReference>
<accession>A0A4R4ZMS1</accession>
<dbReference type="InterPro" id="IPR050130">
    <property type="entry name" value="ClpA_ClpB"/>
</dbReference>
<dbReference type="AlphaFoldDB" id="A0A4R4ZMS1"/>
<evidence type="ECO:0000256" key="2">
    <source>
        <dbReference type="ARBA" id="ARBA00022741"/>
    </source>
</evidence>
<dbReference type="OrthoDB" id="3170949at2"/>
<dbReference type="InterPro" id="IPR001943">
    <property type="entry name" value="UVR_dom"/>
</dbReference>
<keyword evidence="1" id="KW-0677">Repeat</keyword>
<keyword evidence="7" id="KW-1185">Reference proteome</keyword>
<dbReference type="FunFam" id="3.40.50.300:FF:000025">
    <property type="entry name" value="ATP-dependent Clp protease subunit"/>
    <property type="match status" value="1"/>
</dbReference>
<dbReference type="Gene3D" id="4.10.860.10">
    <property type="entry name" value="UVR domain"/>
    <property type="match status" value="1"/>
</dbReference>
<sequence length="319" mass="35981">PDKAIDLIDEAGSRMRIRRMTAPPDLREYDEKIADVRREKESAIDAQDFEKAAALRDSEKQLLGQKAQREKEWKAGDMDVVAEVTDELIAEVLATATGIPVFKLTEEESTRLLRMEDELHKRVIGQEDAIRALSQSIRRTRAGLKDPKRPGGSFIFAGPSGVGKTELSKTLAEFLFGDEDALIQLDMSEFMEKHTVSRLFGSPPGYVGYEEGGQLTEKVRRKPFSVVLFDEIEKAHSDIFNSLLQILEDGRLTDAQGRVVDFKNTVIIMTTNLGSKDISKGQGMGFQRQNDEQGSYDRMKSKVAEELKQHFRPEFLNRV</sequence>
<dbReference type="Gene3D" id="1.10.8.60">
    <property type="match status" value="1"/>
</dbReference>
<gene>
    <name evidence="6" type="ORF">E1298_47235</name>
</gene>
<dbReference type="PRINTS" id="PR00300">
    <property type="entry name" value="CLPPROTEASEA"/>
</dbReference>
<evidence type="ECO:0000256" key="3">
    <source>
        <dbReference type="ARBA" id="ARBA00022840"/>
    </source>
</evidence>
<dbReference type="EMBL" id="SMKU01000744">
    <property type="protein sequence ID" value="TDD58162.1"/>
    <property type="molecule type" value="Genomic_DNA"/>
</dbReference>
<dbReference type="RefSeq" id="WP_131903870.1">
    <property type="nucleotide sequence ID" value="NZ_SMKU01000744.1"/>
</dbReference>
<dbReference type="GO" id="GO:0005524">
    <property type="term" value="F:ATP binding"/>
    <property type="evidence" value="ECO:0007669"/>
    <property type="project" value="UniProtKB-KW"/>
</dbReference>
<keyword evidence="4" id="KW-0143">Chaperone</keyword>
<dbReference type="Pfam" id="PF17871">
    <property type="entry name" value="AAA_lid_9"/>
    <property type="match status" value="1"/>
</dbReference>
<dbReference type="Pfam" id="PF07724">
    <property type="entry name" value="AAA_2"/>
    <property type="match status" value="1"/>
</dbReference>
<evidence type="ECO:0000256" key="4">
    <source>
        <dbReference type="ARBA" id="ARBA00023186"/>
    </source>
</evidence>
<dbReference type="PANTHER" id="PTHR11638">
    <property type="entry name" value="ATP-DEPENDENT CLP PROTEASE"/>
    <property type="match status" value="1"/>
</dbReference>
<name>A0A4R4ZMS1_9ACTN</name>
<evidence type="ECO:0000313" key="7">
    <source>
        <dbReference type="Proteomes" id="UP000294513"/>
    </source>
</evidence>
<protein>
    <submittedName>
        <fullName evidence="6">AAA family ATPase</fullName>
    </submittedName>
</protein>
<feature type="non-terminal residue" evidence="6">
    <location>
        <position position="319"/>
    </location>
</feature>
<comment type="caution">
    <text evidence="6">The sequence shown here is derived from an EMBL/GenBank/DDBJ whole genome shotgun (WGS) entry which is preliminary data.</text>
</comment>